<reference evidence="1 2" key="1">
    <citation type="submission" date="2013-04" db="EMBL/GenBank/DDBJ databases">
        <title>Hyphomonas hirschiana VP5 Genome Sequencing.</title>
        <authorList>
            <person name="Lai Q."/>
            <person name="Shao Z."/>
        </authorList>
    </citation>
    <scope>NUCLEOTIDE SEQUENCE [LARGE SCALE GENOMIC DNA]</scope>
    <source>
        <strain evidence="1 2">VP5</strain>
    </source>
</reference>
<proteinExistence type="predicted"/>
<name>A0A059FRH8_9PROT</name>
<dbReference type="PATRIC" id="fig|1280951.3.peg.2126"/>
<gene>
    <name evidence="1" type="ORF">HHI_10544</name>
</gene>
<dbReference type="EMBL" id="ARYI01000008">
    <property type="protein sequence ID" value="KCZ93116.1"/>
    <property type="molecule type" value="Genomic_DNA"/>
</dbReference>
<dbReference type="AlphaFoldDB" id="A0A059FRH8"/>
<dbReference type="Proteomes" id="UP000025061">
    <property type="component" value="Unassembled WGS sequence"/>
</dbReference>
<evidence type="ECO:0000313" key="2">
    <source>
        <dbReference type="Proteomes" id="UP000025061"/>
    </source>
</evidence>
<keyword evidence="2" id="KW-1185">Reference proteome</keyword>
<sequence length="88" mass="10097">MSGFSDISDEFRSWVRSGIDRRAKWLLVFSDTVDFVHFCDFCEDDVALDLEVAADEAHGDEVRLVGVYDLRGTEEEILDRVRRKRAAA</sequence>
<comment type="caution">
    <text evidence="1">The sequence shown here is derived from an EMBL/GenBank/DDBJ whole genome shotgun (WGS) entry which is preliminary data.</text>
</comment>
<evidence type="ECO:0000313" key="1">
    <source>
        <dbReference type="EMBL" id="KCZ93116.1"/>
    </source>
</evidence>
<organism evidence="1 2">
    <name type="scientific">Hyphomonas hirschiana VP5</name>
    <dbReference type="NCBI Taxonomy" id="1280951"/>
    <lineage>
        <taxon>Bacteria</taxon>
        <taxon>Pseudomonadati</taxon>
        <taxon>Pseudomonadota</taxon>
        <taxon>Alphaproteobacteria</taxon>
        <taxon>Hyphomonadales</taxon>
        <taxon>Hyphomonadaceae</taxon>
        <taxon>Hyphomonas</taxon>
    </lineage>
</organism>
<protein>
    <submittedName>
        <fullName evidence="1">Uncharacterized protein</fullName>
    </submittedName>
</protein>
<dbReference type="RefSeq" id="WP_035591631.1">
    <property type="nucleotide sequence ID" value="NZ_ARYI01000008.1"/>
</dbReference>
<accession>A0A059FRH8</accession>